<gene>
    <name evidence="3" type="ORF">CLSPO_c09300</name>
</gene>
<dbReference type="PANTHER" id="PTHR36927:SF3">
    <property type="entry name" value="GLUCANS BIOSYNTHESIS PROTEIN C"/>
    <property type="match status" value="1"/>
</dbReference>
<feature type="transmembrane region" description="Helical" evidence="1">
    <location>
        <begin position="142"/>
        <end position="162"/>
    </location>
</feature>
<evidence type="ECO:0000259" key="2">
    <source>
        <dbReference type="Pfam" id="PF01757"/>
    </source>
</evidence>
<feature type="transmembrane region" description="Helical" evidence="1">
    <location>
        <begin position="227"/>
        <end position="247"/>
    </location>
</feature>
<accession>A0A7U4JM35</accession>
<keyword evidence="1" id="KW-0812">Transmembrane</keyword>
<feature type="transmembrane region" description="Helical" evidence="1">
    <location>
        <begin position="9"/>
        <end position="26"/>
    </location>
</feature>
<feature type="transmembrane region" description="Helical" evidence="1">
    <location>
        <begin position="46"/>
        <end position="70"/>
    </location>
</feature>
<feature type="transmembrane region" description="Helical" evidence="1">
    <location>
        <begin position="317"/>
        <end position="339"/>
    </location>
</feature>
<dbReference type="InterPro" id="IPR050623">
    <property type="entry name" value="Glucan_succinyl_AcylTrfase"/>
</dbReference>
<feature type="transmembrane region" description="Helical" evidence="1">
    <location>
        <begin position="174"/>
        <end position="196"/>
    </location>
</feature>
<dbReference type="EMBL" id="CP009225">
    <property type="protein sequence ID" value="AKC61650.1"/>
    <property type="molecule type" value="Genomic_DNA"/>
</dbReference>
<name>A0A7U4JM35_CLOSG</name>
<dbReference type="GeneID" id="92937680"/>
<keyword evidence="1" id="KW-1133">Transmembrane helix</keyword>
<proteinExistence type="predicted"/>
<evidence type="ECO:0000256" key="1">
    <source>
        <dbReference type="SAM" id="Phobius"/>
    </source>
</evidence>
<evidence type="ECO:0000313" key="4">
    <source>
        <dbReference type="Proteomes" id="UP000033052"/>
    </source>
</evidence>
<feature type="transmembrane region" description="Helical" evidence="1">
    <location>
        <begin position="82"/>
        <end position="104"/>
    </location>
</feature>
<feature type="transmembrane region" description="Helical" evidence="1">
    <location>
        <begin position="293"/>
        <end position="311"/>
    </location>
</feature>
<feature type="transmembrane region" description="Helical" evidence="1">
    <location>
        <begin position="202"/>
        <end position="218"/>
    </location>
</feature>
<dbReference type="PANTHER" id="PTHR36927">
    <property type="entry name" value="BLR4337 PROTEIN"/>
    <property type="match status" value="1"/>
</dbReference>
<dbReference type="Proteomes" id="UP000033052">
    <property type="component" value="Chromosome"/>
</dbReference>
<sequence>MRKYFIDNLRWISILLLFPYHTSMIYNNFGENFYVKGEGVSLLSNFIRICSPCFMPLLFSIAGISSYYALNRRTPKQYIEERVWKLFIPLISGILLLVPMQTFYAEKFHNGYNGGYFNQYILFFIKETDLTGYTGGFTPAQLWFILYLFIISLIALPIAIKYNNGRKVPVYKLSLLKILLMFLIIWLMSFILNIGGKSIGEYFALFIIGYIMLSQDIIQEKLDENRWYLFIAFILITILNLLFENLWYHSFKIAYSIFRRFLSWIGILAIMGMGKHYLDFHNKITNYFIKAAFPIYVFHQSWLILVAYYTLNTISFIPLQVIVIMVGSFILTIITYEVFRRISFTRLLFGIKK</sequence>
<dbReference type="RefSeq" id="WP_033058799.1">
    <property type="nucleotide sequence ID" value="NZ_CP009225.1"/>
</dbReference>
<dbReference type="AlphaFoldDB" id="A0A7U4JM35"/>
<keyword evidence="1" id="KW-0472">Membrane</keyword>
<evidence type="ECO:0000313" key="3">
    <source>
        <dbReference type="EMBL" id="AKC61650.1"/>
    </source>
</evidence>
<protein>
    <submittedName>
        <fullName evidence="3">Putative membrane protein</fullName>
    </submittedName>
</protein>
<organism evidence="3 4">
    <name type="scientific">Clostridium sporogenes</name>
    <dbReference type="NCBI Taxonomy" id="1509"/>
    <lineage>
        <taxon>Bacteria</taxon>
        <taxon>Bacillati</taxon>
        <taxon>Bacillota</taxon>
        <taxon>Clostridia</taxon>
        <taxon>Eubacteriales</taxon>
        <taxon>Clostridiaceae</taxon>
        <taxon>Clostridium</taxon>
    </lineage>
</organism>
<dbReference type="InterPro" id="IPR002656">
    <property type="entry name" value="Acyl_transf_3_dom"/>
</dbReference>
<dbReference type="Pfam" id="PF01757">
    <property type="entry name" value="Acyl_transf_3"/>
    <property type="match status" value="1"/>
</dbReference>
<feature type="transmembrane region" description="Helical" evidence="1">
    <location>
        <begin position="253"/>
        <end position="272"/>
    </location>
</feature>
<feature type="domain" description="Acyltransferase 3" evidence="2">
    <location>
        <begin position="4"/>
        <end position="336"/>
    </location>
</feature>
<dbReference type="GO" id="GO:0016747">
    <property type="term" value="F:acyltransferase activity, transferring groups other than amino-acyl groups"/>
    <property type="evidence" value="ECO:0007669"/>
    <property type="project" value="InterPro"/>
</dbReference>
<dbReference type="KEGG" id="cld:CLSPO_c09300"/>
<reference evidence="3 4" key="1">
    <citation type="journal article" date="2015" name="PLoS ONE">
        <title>A universal mariner transposon system for forward genetic studies in the genus clostridium.</title>
        <authorList>
            <person name="Zhang Y."/>
            <person name="Grosse-Honebrink A."/>
            <person name="Minton N.P."/>
        </authorList>
    </citation>
    <scope>NUCLEOTIDE SEQUENCE [LARGE SCALE GENOMIC DNA]</scope>
    <source>
        <strain evidence="3 4">NCIMB 10696</strain>
    </source>
</reference>